<dbReference type="AlphaFoldDB" id="A0A841PM51"/>
<organism evidence="1 2">
    <name type="scientific">Mesorhizobium sangaii</name>
    <dbReference type="NCBI Taxonomy" id="505389"/>
    <lineage>
        <taxon>Bacteria</taxon>
        <taxon>Pseudomonadati</taxon>
        <taxon>Pseudomonadota</taxon>
        <taxon>Alphaproteobacteria</taxon>
        <taxon>Hyphomicrobiales</taxon>
        <taxon>Phyllobacteriaceae</taxon>
        <taxon>Mesorhizobium</taxon>
    </lineage>
</organism>
<sequence>MTHGRYVPVTAERQNGLLELVDDNKHLPLGHDSTQCCEARKEFFHEKKEGEEQSVYHGVVCILPWNELPLCSVW</sequence>
<evidence type="ECO:0000313" key="1">
    <source>
        <dbReference type="EMBL" id="MBB6413748.1"/>
    </source>
</evidence>
<dbReference type="Proteomes" id="UP000556329">
    <property type="component" value="Unassembled WGS sequence"/>
</dbReference>
<dbReference type="RefSeq" id="WP_184877837.1">
    <property type="nucleotide sequence ID" value="NZ_JACHEF010000009.1"/>
</dbReference>
<protein>
    <submittedName>
        <fullName evidence="1">Uncharacterized protein</fullName>
    </submittedName>
</protein>
<name>A0A841PM51_9HYPH</name>
<dbReference type="EMBL" id="JACHEF010000009">
    <property type="protein sequence ID" value="MBB6413748.1"/>
    <property type="molecule type" value="Genomic_DNA"/>
</dbReference>
<proteinExistence type="predicted"/>
<keyword evidence="2" id="KW-1185">Reference proteome</keyword>
<gene>
    <name evidence="1" type="ORF">HNQ71_006457</name>
</gene>
<accession>A0A841PM51</accession>
<reference evidence="1 2" key="1">
    <citation type="submission" date="2020-08" db="EMBL/GenBank/DDBJ databases">
        <title>Genomic Encyclopedia of Type Strains, Phase IV (KMG-IV): sequencing the most valuable type-strain genomes for metagenomic binning, comparative biology and taxonomic classification.</title>
        <authorList>
            <person name="Goeker M."/>
        </authorList>
    </citation>
    <scope>NUCLEOTIDE SEQUENCE [LARGE SCALE GENOMIC DNA]</scope>
    <source>
        <strain evidence="1 2">DSM 100039</strain>
    </source>
</reference>
<evidence type="ECO:0000313" key="2">
    <source>
        <dbReference type="Proteomes" id="UP000556329"/>
    </source>
</evidence>
<comment type="caution">
    <text evidence="1">The sequence shown here is derived from an EMBL/GenBank/DDBJ whole genome shotgun (WGS) entry which is preliminary data.</text>
</comment>